<proteinExistence type="predicted"/>
<dbReference type="Proteomes" id="UP000321504">
    <property type="component" value="Unassembled WGS sequence"/>
</dbReference>
<dbReference type="AlphaFoldDB" id="A0AA46L0Y3"/>
<gene>
    <name evidence="1" type="ORF">FVP01_22895</name>
</gene>
<evidence type="ECO:0000313" key="2">
    <source>
        <dbReference type="Proteomes" id="UP000321504"/>
    </source>
</evidence>
<dbReference type="EMBL" id="VRMQ01000011">
    <property type="protein sequence ID" value="TXN13566.1"/>
    <property type="molecule type" value="Genomic_DNA"/>
</dbReference>
<sequence length="33" mass="3605">MLKCDSARVAFLICGGFRVEVPCRCLVVACFTP</sequence>
<protein>
    <submittedName>
        <fullName evidence="1">DUF3265 domain-containing protein</fullName>
    </submittedName>
</protein>
<accession>A0AA46L0Y3</accession>
<name>A0AA46L0Y3_VIBPH</name>
<organism evidence="1 2">
    <name type="scientific">Vibrio parahaemolyticus</name>
    <dbReference type="NCBI Taxonomy" id="670"/>
    <lineage>
        <taxon>Bacteria</taxon>
        <taxon>Pseudomonadati</taxon>
        <taxon>Pseudomonadota</taxon>
        <taxon>Gammaproteobacteria</taxon>
        <taxon>Vibrionales</taxon>
        <taxon>Vibrionaceae</taxon>
        <taxon>Vibrio</taxon>
    </lineage>
</organism>
<evidence type="ECO:0000313" key="1">
    <source>
        <dbReference type="EMBL" id="TXN13566.1"/>
    </source>
</evidence>
<comment type="caution">
    <text evidence="1">The sequence shown here is derived from an EMBL/GenBank/DDBJ whole genome shotgun (WGS) entry which is preliminary data.</text>
</comment>
<dbReference type="AntiFam" id="ANF00277">
    <property type="entry name" value="Spurious ORF (formerly Pfam entry PF11665)"/>
</dbReference>
<reference evidence="1 2" key="1">
    <citation type="submission" date="2019-08" db="EMBL/GenBank/DDBJ databases">
        <title>Emerging of two pre-pandemic pathogenic O4:KUT lineages of Vibrio parahaemolyticus in coastal eastern China.</title>
        <authorList>
            <person name="Yu H."/>
        </authorList>
    </citation>
    <scope>NUCLEOTIDE SEQUENCE [LARGE SCALE GENOMIC DNA]</scope>
    <source>
        <strain evidence="1 2">HZ17-383</strain>
    </source>
</reference>